<gene>
    <name evidence="1" type="ORF">GCM10009754_13860</name>
</gene>
<keyword evidence="2" id="KW-1185">Reference proteome</keyword>
<organism evidence="1 2">
    <name type="scientific">Amycolatopsis minnesotensis</name>
    <dbReference type="NCBI Taxonomy" id="337894"/>
    <lineage>
        <taxon>Bacteria</taxon>
        <taxon>Bacillati</taxon>
        <taxon>Actinomycetota</taxon>
        <taxon>Actinomycetes</taxon>
        <taxon>Pseudonocardiales</taxon>
        <taxon>Pseudonocardiaceae</taxon>
        <taxon>Amycolatopsis</taxon>
    </lineage>
</organism>
<sequence>MDGSGWTPRDHAELVAGWRLWLELSSGVHPGPDWDGTPAAAVARLRDLVGLCDAIQAEYVAASGDPHGAILAMLRSVVFLASSSIENWWDDDLDFWSGGARPLDAERLTLLHADLAAFSERLAVFRAALAEGGGWRGIEPAFPSA</sequence>
<dbReference type="RefSeq" id="WP_344414657.1">
    <property type="nucleotide sequence ID" value="NZ_BAAANN010000004.1"/>
</dbReference>
<accession>A0ABP5BJX4</accession>
<evidence type="ECO:0000313" key="1">
    <source>
        <dbReference type="EMBL" id="GAA1946988.1"/>
    </source>
</evidence>
<comment type="caution">
    <text evidence="1">The sequence shown here is derived from an EMBL/GenBank/DDBJ whole genome shotgun (WGS) entry which is preliminary data.</text>
</comment>
<reference evidence="2" key="1">
    <citation type="journal article" date="2019" name="Int. J. Syst. Evol. Microbiol.">
        <title>The Global Catalogue of Microorganisms (GCM) 10K type strain sequencing project: providing services to taxonomists for standard genome sequencing and annotation.</title>
        <authorList>
            <consortium name="The Broad Institute Genomics Platform"/>
            <consortium name="The Broad Institute Genome Sequencing Center for Infectious Disease"/>
            <person name="Wu L."/>
            <person name="Ma J."/>
        </authorList>
    </citation>
    <scope>NUCLEOTIDE SEQUENCE [LARGE SCALE GENOMIC DNA]</scope>
    <source>
        <strain evidence="2">JCM 14545</strain>
    </source>
</reference>
<dbReference type="EMBL" id="BAAANN010000004">
    <property type="protein sequence ID" value="GAA1946988.1"/>
    <property type="molecule type" value="Genomic_DNA"/>
</dbReference>
<dbReference type="Proteomes" id="UP001501116">
    <property type="component" value="Unassembled WGS sequence"/>
</dbReference>
<name>A0ABP5BJX4_9PSEU</name>
<protein>
    <submittedName>
        <fullName evidence="1">Uncharacterized protein</fullName>
    </submittedName>
</protein>
<proteinExistence type="predicted"/>
<evidence type="ECO:0000313" key="2">
    <source>
        <dbReference type="Proteomes" id="UP001501116"/>
    </source>
</evidence>